<dbReference type="AlphaFoldDB" id="A0A0F4QWE9"/>
<evidence type="ECO:0000313" key="4">
    <source>
        <dbReference type="Proteomes" id="UP000033452"/>
    </source>
</evidence>
<dbReference type="Gene3D" id="2.160.10.10">
    <property type="entry name" value="Hexapeptide repeat proteins"/>
    <property type="match status" value="1"/>
</dbReference>
<protein>
    <recommendedName>
        <fullName evidence="5">PglD N-terminal domain-containing protein</fullName>
    </recommendedName>
</protein>
<gene>
    <name evidence="3" type="ORF">TW77_05350</name>
</gene>
<feature type="binding site" evidence="2">
    <location>
        <position position="164"/>
    </location>
    <ligand>
        <name>acetyl-CoA</name>
        <dbReference type="ChEBI" id="CHEBI:57288"/>
    </ligand>
</feature>
<comment type="caution">
    <text evidence="3">The sequence shown here is derived from an EMBL/GenBank/DDBJ whole genome shotgun (WGS) entry which is preliminary data.</text>
</comment>
<evidence type="ECO:0008006" key="5">
    <source>
        <dbReference type="Google" id="ProtNLM"/>
    </source>
</evidence>
<feature type="binding site" evidence="2">
    <location>
        <position position="64"/>
    </location>
    <ligand>
        <name>substrate</name>
    </ligand>
</feature>
<dbReference type="PANTHER" id="PTHR43300">
    <property type="entry name" value="ACETYLTRANSFERASE"/>
    <property type="match status" value="1"/>
</dbReference>
<dbReference type="InterPro" id="IPR020019">
    <property type="entry name" value="AcTrfase_PglD-like"/>
</dbReference>
<dbReference type="OrthoDB" id="9794407at2"/>
<dbReference type="RefSeq" id="WP_046003933.1">
    <property type="nucleotide sequence ID" value="NZ_JXYA01000009.1"/>
</dbReference>
<dbReference type="InterPro" id="IPR011004">
    <property type="entry name" value="Trimer_LpxA-like_sf"/>
</dbReference>
<proteinExistence type="inferred from homology"/>
<keyword evidence="4" id="KW-1185">Reference proteome</keyword>
<dbReference type="Proteomes" id="UP000033452">
    <property type="component" value="Unassembled WGS sequence"/>
</dbReference>
<evidence type="ECO:0000313" key="3">
    <source>
        <dbReference type="EMBL" id="KJZ11659.1"/>
    </source>
</evidence>
<sequence>MREIVIYGDGAMAKTIYPYIAQNYKVKCFTVERAYRTCSSMFGLPVCDLETLPNGDFYFIIAIGYGELNQLREQYFALMKKSGYKPGYFYCPEQKKMHHLEVGEGSIVLAKSSIHCGTKIGKNVFISSGVNIGHCCTIEDNVWINSGVTIAGNTTIGRNSIICINATIGNDIVIGQSNFIGAGTLITKSTQDFACYATEPTAQLPIPSTTFTKLSQRMR</sequence>
<evidence type="ECO:0000256" key="2">
    <source>
        <dbReference type="PIRSR" id="PIRSR620019-2"/>
    </source>
</evidence>
<evidence type="ECO:0000256" key="1">
    <source>
        <dbReference type="ARBA" id="ARBA00007274"/>
    </source>
</evidence>
<comment type="similarity">
    <text evidence="1">Belongs to the transferase hexapeptide repeat family.</text>
</comment>
<dbReference type="PATRIC" id="fig|43658.5.peg.1115"/>
<dbReference type="InterPro" id="IPR001451">
    <property type="entry name" value="Hexapep"/>
</dbReference>
<reference evidence="3 4" key="1">
    <citation type="journal article" date="2015" name="BMC Genomics">
        <title>Genome mining reveals unlocked bioactive potential of marine Gram-negative bacteria.</title>
        <authorList>
            <person name="Machado H."/>
            <person name="Sonnenschein E.C."/>
            <person name="Melchiorsen J."/>
            <person name="Gram L."/>
        </authorList>
    </citation>
    <scope>NUCLEOTIDE SEQUENCE [LARGE SCALE GENOMIC DNA]</scope>
    <source>
        <strain evidence="3 4">S2471</strain>
    </source>
</reference>
<accession>A0A0F4QWE9</accession>
<dbReference type="CDD" id="cd03360">
    <property type="entry name" value="LbH_AT_putative"/>
    <property type="match status" value="1"/>
</dbReference>
<name>A0A0F4QWE9_9GAMM</name>
<dbReference type="EMBL" id="JXYA01000009">
    <property type="protein sequence ID" value="KJZ11659.1"/>
    <property type="molecule type" value="Genomic_DNA"/>
</dbReference>
<dbReference type="PANTHER" id="PTHR43300:SF7">
    <property type="entry name" value="UDP-N-ACETYLBACILLOSAMINE N-ACETYLTRANSFERASE"/>
    <property type="match status" value="1"/>
</dbReference>
<organism evidence="3 4">
    <name type="scientific">Pseudoalteromonas rubra</name>
    <dbReference type="NCBI Taxonomy" id="43658"/>
    <lineage>
        <taxon>Bacteria</taxon>
        <taxon>Pseudomonadati</taxon>
        <taxon>Pseudomonadota</taxon>
        <taxon>Gammaproteobacteria</taxon>
        <taxon>Alteromonadales</taxon>
        <taxon>Pseudoalteromonadaceae</taxon>
        <taxon>Pseudoalteromonas</taxon>
    </lineage>
</organism>
<dbReference type="InterPro" id="IPR050179">
    <property type="entry name" value="Trans_hexapeptide_repeat"/>
</dbReference>
<dbReference type="Pfam" id="PF00132">
    <property type="entry name" value="Hexapep"/>
    <property type="match status" value="1"/>
</dbReference>
<dbReference type="SUPFAM" id="SSF51161">
    <property type="entry name" value="Trimeric LpxA-like enzymes"/>
    <property type="match status" value="1"/>
</dbReference>